<keyword evidence="2 4" id="KW-0694">RNA-binding</keyword>
<dbReference type="InterPro" id="IPR000748">
    <property type="entry name" value="PsdUridine_synth_RsuA/RluB/E/F"/>
</dbReference>
<dbReference type="GO" id="GO:0009982">
    <property type="term" value="F:pseudouridine synthase activity"/>
    <property type="evidence" value="ECO:0007669"/>
    <property type="project" value="InterPro"/>
</dbReference>
<protein>
    <recommendedName>
        <fullName evidence="5">RNA-binding S4 domain-containing protein</fullName>
    </recommendedName>
</protein>
<dbReference type="PANTHER" id="PTHR47683">
    <property type="entry name" value="PSEUDOURIDINE SYNTHASE FAMILY PROTEIN-RELATED"/>
    <property type="match status" value="1"/>
</dbReference>
<evidence type="ECO:0000256" key="4">
    <source>
        <dbReference type="PROSITE-ProRule" id="PRU00182"/>
    </source>
</evidence>
<dbReference type="InterPro" id="IPR020094">
    <property type="entry name" value="TruA/RsuA/RluB/E/F_N"/>
</dbReference>
<accession>A0AAU9JYE1</accession>
<dbReference type="PROSITE" id="PS01149">
    <property type="entry name" value="PSI_RSU"/>
    <property type="match status" value="1"/>
</dbReference>
<dbReference type="GO" id="GO:0003723">
    <property type="term" value="F:RNA binding"/>
    <property type="evidence" value="ECO:0007669"/>
    <property type="project" value="UniProtKB-KW"/>
</dbReference>
<keyword evidence="7" id="KW-1185">Reference proteome</keyword>
<dbReference type="SUPFAM" id="SSF55174">
    <property type="entry name" value="Alpha-L RNA-binding motif"/>
    <property type="match status" value="1"/>
</dbReference>
<sequence>MSYVGERIAKVMASRGLCSRREAEKWITQGRVKVNGATLVSPALNVTDADTILIDDKPIPKQDLLRLWKFHKPKGYITTHRDPQKRPTLFSLLPKDFPRVVSIGRLDMDSEGLILLTNSGEIEHKWELPLYGWIRSYRAKVLGSVDQKKLESLRDGITIDNFHYKSAIAKIESQDEKFAWLNVQLTEGKNREVRRIFDYLGWPVQQLIRIGFGPFELGNLQSGKFEEIDLSNYKYLL</sequence>
<dbReference type="InterPro" id="IPR042092">
    <property type="entry name" value="PsdUridine_s_RsuA/RluB/E/F_cat"/>
</dbReference>
<evidence type="ECO:0000256" key="1">
    <source>
        <dbReference type="ARBA" id="ARBA00008348"/>
    </source>
</evidence>
<dbReference type="CDD" id="cd00165">
    <property type="entry name" value="S4"/>
    <property type="match status" value="1"/>
</dbReference>
<evidence type="ECO:0000256" key="3">
    <source>
        <dbReference type="ARBA" id="ARBA00023235"/>
    </source>
</evidence>
<keyword evidence="3" id="KW-0413">Isomerase</keyword>
<gene>
    <name evidence="6" type="ORF">BSTOLATCC_MIC50747</name>
</gene>
<evidence type="ECO:0000313" key="6">
    <source>
        <dbReference type="EMBL" id="CAG9330145.1"/>
    </source>
</evidence>
<dbReference type="Pfam" id="PF00849">
    <property type="entry name" value="PseudoU_synth_2"/>
    <property type="match status" value="1"/>
</dbReference>
<proteinExistence type="inferred from homology"/>
<dbReference type="InterPro" id="IPR036986">
    <property type="entry name" value="S4_RNA-bd_sf"/>
</dbReference>
<reference evidence="6" key="1">
    <citation type="submission" date="2021-09" db="EMBL/GenBank/DDBJ databases">
        <authorList>
            <consortium name="AG Swart"/>
            <person name="Singh M."/>
            <person name="Singh A."/>
            <person name="Seah K."/>
            <person name="Emmerich C."/>
        </authorList>
    </citation>
    <scope>NUCLEOTIDE SEQUENCE</scope>
    <source>
        <strain evidence="6">ATCC30299</strain>
    </source>
</reference>
<dbReference type="AlphaFoldDB" id="A0AAU9JYE1"/>
<dbReference type="Gene3D" id="3.10.290.10">
    <property type="entry name" value="RNA-binding S4 domain"/>
    <property type="match status" value="1"/>
</dbReference>
<dbReference type="NCBIfam" id="TIGR00093">
    <property type="entry name" value="pseudouridine synthase"/>
    <property type="match status" value="1"/>
</dbReference>
<dbReference type="InterPro" id="IPR050343">
    <property type="entry name" value="RsuA_PseudoU_synthase"/>
</dbReference>
<dbReference type="Pfam" id="PF01479">
    <property type="entry name" value="S4"/>
    <property type="match status" value="1"/>
</dbReference>
<evidence type="ECO:0000313" key="7">
    <source>
        <dbReference type="Proteomes" id="UP001162131"/>
    </source>
</evidence>
<dbReference type="GO" id="GO:0001522">
    <property type="term" value="P:pseudouridine synthesis"/>
    <property type="evidence" value="ECO:0007669"/>
    <property type="project" value="InterPro"/>
</dbReference>
<dbReference type="GO" id="GO:0006364">
    <property type="term" value="P:rRNA processing"/>
    <property type="evidence" value="ECO:0007669"/>
    <property type="project" value="UniProtKB-ARBA"/>
</dbReference>
<dbReference type="InterPro" id="IPR020103">
    <property type="entry name" value="PsdUridine_synth_cat_dom_sf"/>
</dbReference>
<dbReference type="InterPro" id="IPR006145">
    <property type="entry name" value="PsdUridine_synth_RsuA/RluA"/>
</dbReference>
<dbReference type="PANTHER" id="PTHR47683:SF3">
    <property type="entry name" value="RIBOSOMAL LARGE SUBUNIT PSEUDOURIDINE SYNTHASE B"/>
    <property type="match status" value="1"/>
</dbReference>
<evidence type="ECO:0000259" key="5">
    <source>
        <dbReference type="SMART" id="SM00363"/>
    </source>
</evidence>
<dbReference type="EMBL" id="CAJZBQ010000051">
    <property type="protein sequence ID" value="CAG9330145.1"/>
    <property type="molecule type" value="Genomic_DNA"/>
</dbReference>
<name>A0AAU9JYE1_9CILI</name>
<dbReference type="PROSITE" id="PS50889">
    <property type="entry name" value="S4"/>
    <property type="match status" value="1"/>
</dbReference>
<dbReference type="SUPFAM" id="SSF55120">
    <property type="entry name" value="Pseudouridine synthase"/>
    <property type="match status" value="1"/>
</dbReference>
<comment type="similarity">
    <text evidence="1">Belongs to the pseudouridine synthase RsuA family.</text>
</comment>
<dbReference type="InterPro" id="IPR002942">
    <property type="entry name" value="S4_RNA-bd"/>
</dbReference>
<dbReference type="Proteomes" id="UP001162131">
    <property type="component" value="Unassembled WGS sequence"/>
</dbReference>
<organism evidence="6 7">
    <name type="scientific">Blepharisma stoltei</name>
    <dbReference type="NCBI Taxonomy" id="1481888"/>
    <lineage>
        <taxon>Eukaryota</taxon>
        <taxon>Sar</taxon>
        <taxon>Alveolata</taxon>
        <taxon>Ciliophora</taxon>
        <taxon>Postciliodesmatophora</taxon>
        <taxon>Heterotrichea</taxon>
        <taxon>Heterotrichida</taxon>
        <taxon>Blepharismidae</taxon>
        <taxon>Blepharisma</taxon>
    </lineage>
</organism>
<feature type="domain" description="RNA-binding S4" evidence="5">
    <location>
        <begin position="6"/>
        <end position="65"/>
    </location>
</feature>
<evidence type="ECO:0000256" key="2">
    <source>
        <dbReference type="ARBA" id="ARBA00022884"/>
    </source>
</evidence>
<comment type="caution">
    <text evidence="6">The sequence shown here is derived from an EMBL/GenBank/DDBJ whole genome shotgun (WGS) entry which is preliminary data.</text>
</comment>
<dbReference type="Gene3D" id="3.30.70.1560">
    <property type="entry name" value="Alpha-L RNA-binding motif"/>
    <property type="match status" value="1"/>
</dbReference>
<dbReference type="SMART" id="SM00363">
    <property type="entry name" value="S4"/>
    <property type="match status" value="1"/>
</dbReference>
<dbReference type="Gene3D" id="3.30.70.580">
    <property type="entry name" value="Pseudouridine synthase I, catalytic domain, N-terminal subdomain"/>
    <property type="match status" value="1"/>
</dbReference>
<dbReference type="InterPro" id="IPR018496">
    <property type="entry name" value="PsdUridine_synth_RsuA/RluB_CS"/>
</dbReference>